<dbReference type="AlphaFoldDB" id="A0A2T2WID0"/>
<evidence type="ECO:0000313" key="3">
    <source>
        <dbReference type="EMBL" id="PSR22002.1"/>
    </source>
</evidence>
<dbReference type="GO" id="GO:0016887">
    <property type="term" value="F:ATP hydrolysis activity"/>
    <property type="evidence" value="ECO:0007669"/>
    <property type="project" value="InterPro"/>
</dbReference>
<dbReference type="Gene3D" id="3.40.50.410">
    <property type="entry name" value="von Willebrand factor, type A domain"/>
    <property type="match status" value="1"/>
</dbReference>
<dbReference type="PANTHER" id="PTHR42759:SF1">
    <property type="entry name" value="MAGNESIUM-CHELATASE SUBUNIT CHLD"/>
    <property type="match status" value="1"/>
</dbReference>
<name>A0A2T2WID0_SULTH</name>
<dbReference type="InterPro" id="IPR036465">
    <property type="entry name" value="vWFA_dom_sf"/>
</dbReference>
<dbReference type="GO" id="GO:0005524">
    <property type="term" value="F:ATP binding"/>
    <property type="evidence" value="ECO:0007669"/>
    <property type="project" value="InterPro"/>
</dbReference>
<dbReference type="SUPFAM" id="SSF53300">
    <property type="entry name" value="vWA-like"/>
    <property type="match status" value="1"/>
</dbReference>
<feature type="region of interest" description="Disordered" evidence="1">
    <location>
        <begin position="350"/>
        <end position="383"/>
    </location>
</feature>
<evidence type="ECO:0000259" key="2">
    <source>
        <dbReference type="Pfam" id="PF07728"/>
    </source>
</evidence>
<feature type="region of interest" description="Disordered" evidence="1">
    <location>
        <begin position="274"/>
        <end position="338"/>
    </location>
</feature>
<evidence type="ECO:0000313" key="4">
    <source>
        <dbReference type="Proteomes" id="UP000242705"/>
    </source>
</evidence>
<dbReference type="Proteomes" id="UP000242705">
    <property type="component" value="Unassembled WGS sequence"/>
</dbReference>
<dbReference type="InterPro" id="IPR027417">
    <property type="entry name" value="P-loop_NTPase"/>
</dbReference>
<reference evidence="3 4" key="1">
    <citation type="journal article" date="2014" name="BMC Genomics">
        <title>Comparison of environmental and isolate Sulfobacillus genomes reveals diverse carbon, sulfur, nitrogen, and hydrogen metabolisms.</title>
        <authorList>
            <person name="Justice N.B."/>
            <person name="Norman A."/>
            <person name="Brown C.T."/>
            <person name="Singh A."/>
            <person name="Thomas B.C."/>
            <person name="Banfield J.F."/>
        </authorList>
    </citation>
    <scope>NUCLEOTIDE SEQUENCE [LARGE SCALE GENOMIC DNA]</scope>
    <source>
        <strain evidence="3">AMDSBA5</strain>
    </source>
</reference>
<gene>
    <name evidence="3" type="ORF">C7B47_16945</name>
</gene>
<dbReference type="EMBL" id="PXYX01000096">
    <property type="protein sequence ID" value="PSR22002.1"/>
    <property type="molecule type" value="Genomic_DNA"/>
</dbReference>
<dbReference type="SUPFAM" id="SSF52540">
    <property type="entry name" value="P-loop containing nucleoside triphosphate hydrolases"/>
    <property type="match status" value="1"/>
</dbReference>
<accession>A0A2T2WID0</accession>
<dbReference type="InterPro" id="IPR011704">
    <property type="entry name" value="ATPase_dyneun-rel_AAA"/>
</dbReference>
<feature type="domain" description="ATPase dynein-related AAA" evidence="2">
    <location>
        <begin position="31"/>
        <end position="171"/>
    </location>
</feature>
<dbReference type="Gene3D" id="3.40.50.300">
    <property type="entry name" value="P-loop containing nucleotide triphosphate hydrolases"/>
    <property type="match status" value="1"/>
</dbReference>
<proteinExistence type="predicted"/>
<dbReference type="CDD" id="cd00009">
    <property type="entry name" value="AAA"/>
    <property type="match status" value="1"/>
</dbReference>
<comment type="caution">
    <text evidence="3">The sequence shown here is derived from an EMBL/GenBank/DDBJ whole genome shotgun (WGS) entry which is preliminary data.</text>
</comment>
<organism evidence="3 4">
    <name type="scientific">Sulfobacillus thermosulfidooxidans</name>
    <dbReference type="NCBI Taxonomy" id="28034"/>
    <lineage>
        <taxon>Bacteria</taxon>
        <taxon>Bacillati</taxon>
        <taxon>Bacillota</taxon>
        <taxon>Clostridia</taxon>
        <taxon>Eubacteriales</taxon>
        <taxon>Clostridiales Family XVII. Incertae Sedis</taxon>
        <taxon>Sulfobacillus</taxon>
    </lineage>
</organism>
<protein>
    <submittedName>
        <fullName evidence="3">ATPase</fullName>
    </submittedName>
</protein>
<feature type="compositionally biased region" description="Pro residues" evidence="1">
    <location>
        <begin position="278"/>
        <end position="294"/>
    </location>
</feature>
<dbReference type="Pfam" id="PF07728">
    <property type="entry name" value="AAA_5"/>
    <property type="match status" value="1"/>
</dbReference>
<dbReference type="InterPro" id="IPR050764">
    <property type="entry name" value="CbbQ/NirQ/NorQ/GpvN"/>
</dbReference>
<dbReference type="PANTHER" id="PTHR42759">
    <property type="entry name" value="MOXR FAMILY PROTEIN"/>
    <property type="match status" value="1"/>
</dbReference>
<evidence type="ECO:0000256" key="1">
    <source>
        <dbReference type="SAM" id="MobiDB-lite"/>
    </source>
</evidence>
<sequence length="647" mass="72004">MRFDENHLAFTVIGRDKERQLIVAALMAKRPVLLVGAPGTSKTTLLQGIVHTMTHFGGVYPVTGDDQLSITALVGTYDPAGVMKDGYKPEYFIPGPLTQAMEQGGILYIEELNRTQSSTLNALLTVLSDGYLDIPRRGRIWALESFGVVAASNPLDDVGTERLSRGLLDRFVTIYLDYQTRDEEQDIVRQHVPRANPEWIDYSVEVMRRTRQHQDLLYGSSVRGAIDFLKILEHVASDGDTVIWDVGIAAFSSKVAARPSAGRRVQDILLEMMKSQPLPNPPPFSHWPSFPKPPETANGPGMLGSEARRKNAGDSTTQESLPEAPLDGKESPSSSTRIDMAWQGETGGIRGRSLLHESPDLPPSLHFGLTQQEERRGDKPSTPWVDEAMLKQLRSSHYAPLLPTISTSYGRRYQGHHMVPFREGIFGELDVAATLDNLARDPTRDQLSSMMMRALRPGTRHFALLVDHSGSMAGEKLAVALAISSVLAYYSHTLKMAYGVYVFDQQVHEIKRTNDYRTLDEVVEHLLHLEEGRSTDLSLALRYAAQLGDGDPDLEVILVSNLMPTRGEKTFGALRQRIQKISHLYICHVPKAGERVFSKTIDHHAENLDLYGLWGLSWVGAKRFCSVTSLRDISTFLGLLSGRDTWL</sequence>
<dbReference type="CDD" id="cd00198">
    <property type="entry name" value="vWFA"/>
    <property type="match status" value="1"/>
</dbReference>